<evidence type="ECO:0008006" key="3">
    <source>
        <dbReference type="Google" id="ProtNLM"/>
    </source>
</evidence>
<dbReference type="Pfam" id="PF14054">
    <property type="entry name" value="DUF4249"/>
    <property type="match status" value="1"/>
</dbReference>
<comment type="caution">
    <text evidence="1">The sequence shown here is derived from an EMBL/GenBank/DDBJ whole genome shotgun (WGS) entry which is preliminary data.</text>
</comment>
<gene>
    <name evidence="1" type="ORF">DF185_07820</name>
</gene>
<keyword evidence="2" id="KW-1185">Reference proteome</keyword>
<accession>A0A2V4ABJ4</accession>
<dbReference type="EMBL" id="QFLI01000003">
    <property type="protein sequence ID" value="PXY01384.1"/>
    <property type="molecule type" value="Genomic_DNA"/>
</dbReference>
<dbReference type="Proteomes" id="UP000248079">
    <property type="component" value="Unassembled WGS sequence"/>
</dbReference>
<dbReference type="AlphaFoldDB" id="A0A2V4ABJ4"/>
<dbReference type="InterPro" id="IPR025345">
    <property type="entry name" value="DUF4249"/>
</dbReference>
<dbReference type="OrthoDB" id="1117670at2"/>
<dbReference type="PROSITE" id="PS51257">
    <property type="entry name" value="PROKAR_LIPOPROTEIN"/>
    <property type="match status" value="1"/>
</dbReference>
<reference evidence="1 2" key="1">
    <citation type="submission" date="2018-05" db="EMBL/GenBank/DDBJ databases">
        <title>Marinifilum breve JC075T sp. nov., a marine bacterium isolated from Yongle Blue Hole in the South China Sea.</title>
        <authorList>
            <person name="Fu T."/>
        </authorList>
    </citation>
    <scope>NUCLEOTIDE SEQUENCE [LARGE SCALE GENOMIC DNA]</scope>
    <source>
        <strain evidence="1 2">JC075</strain>
    </source>
</reference>
<protein>
    <recommendedName>
        <fullName evidence="3">DUF4249 domain-containing protein</fullName>
    </recommendedName>
</protein>
<evidence type="ECO:0000313" key="1">
    <source>
        <dbReference type="EMBL" id="PXY01384.1"/>
    </source>
</evidence>
<sequence length="306" mass="34217">MMKMNILKHLSLPSFTNKQIIPICLLIFVITICSCTEDINVKVDKGDTRLSVEASVTSDFKNHTVILKESSDVFFNQKAVLVQNAIVTVTDGSNTYNYIETSAGHYESENKFAGEPGKTYSLSITNVDVNDDGNMEEYSASSTMKYPYTVEKIELHFDPDYEPEGDDEDEGAFWLVSLYMQDDIKTKDFYAYACSINDVLVHDTITEIIVQEDTYFNGELTKGADVGELSQAKPDEILEENDKVTLETYAITEEYYDFVSQLKQQDEGQDMFSGPPGNIASNVSNGAIGFFAVYSITRTSTLLTTD</sequence>
<proteinExistence type="predicted"/>
<name>A0A2V4ABJ4_9BACT</name>
<evidence type="ECO:0000313" key="2">
    <source>
        <dbReference type="Proteomes" id="UP000248079"/>
    </source>
</evidence>
<organism evidence="1 2">
    <name type="scientific">Marinifilum breve</name>
    <dbReference type="NCBI Taxonomy" id="2184082"/>
    <lineage>
        <taxon>Bacteria</taxon>
        <taxon>Pseudomonadati</taxon>
        <taxon>Bacteroidota</taxon>
        <taxon>Bacteroidia</taxon>
        <taxon>Marinilabiliales</taxon>
        <taxon>Marinifilaceae</taxon>
    </lineage>
</organism>